<keyword evidence="16" id="KW-1185">Reference proteome</keyword>
<protein>
    <submittedName>
        <fullName evidence="15">Site-2 protease family protein</fullName>
    </submittedName>
</protein>
<keyword evidence="6 13" id="KW-0812">Transmembrane</keyword>
<evidence type="ECO:0000256" key="5">
    <source>
        <dbReference type="ARBA" id="ARBA00022670"/>
    </source>
</evidence>
<dbReference type="RefSeq" id="WP_186914631.1">
    <property type="nucleotide sequence ID" value="NZ_JACOFZ010000001.1"/>
</dbReference>
<dbReference type="InterPro" id="IPR044537">
    <property type="entry name" value="Rip2-like"/>
</dbReference>
<evidence type="ECO:0000259" key="14">
    <source>
        <dbReference type="Pfam" id="PF02163"/>
    </source>
</evidence>
<feature type="transmembrane region" description="Helical" evidence="13">
    <location>
        <begin position="12"/>
        <end position="31"/>
    </location>
</feature>
<dbReference type="GO" id="GO:0005886">
    <property type="term" value="C:plasma membrane"/>
    <property type="evidence" value="ECO:0007669"/>
    <property type="project" value="UniProtKB-SubCell"/>
</dbReference>
<reference evidence="15" key="1">
    <citation type="submission" date="2020-08" db="EMBL/GenBank/DDBJ databases">
        <title>Novel species isolated from subtropical streams in China.</title>
        <authorList>
            <person name="Lu H."/>
        </authorList>
    </citation>
    <scope>NUCLEOTIDE SEQUENCE</scope>
    <source>
        <strain evidence="15">LX22W</strain>
    </source>
</reference>
<keyword evidence="5 15" id="KW-0645">Protease</keyword>
<dbReference type="GO" id="GO:0046872">
    <property type="term" value="F:metal ion binding"/>
    <property type="evidence" value="ECO:0007669"/>
    <property type="project" value="UniProtKB-KW"/>
</dbReference>
<evidence type="ECO:0000256" key="4">
    <source>
        <dbReference type="ARBA" id="ARBA00022475"/>
    </source>
</evidence>
<dbReference type="InterPro" id="IPR008915">
    <property type="entry name" value="Peptidase_M50"/>
</dbReference>
<evidence type="ECO:0000256" key="10">
    <source>
        <dbReference type="ARBA" id="ARBA00022989"/>
    </source>
</evidence>
<dbReference type="CDD" id="cd06158">
    <property type="entry name" value="S2P-M50_like_1"/>
    <property type="match status" value="1"/>
</dbReference>
<evidence type="ECO:0000256" key="2">
    <source>
        <dbReference type="ARBA" id="ARBA00004651"/>
    </source>
</evidence>
<evidence type="ECO:0000256" key="9">
    <source>
        <dbReference type="ARBA" id="ARBA00022833"/>
    </source>
</evidence>
<keyword evidence="12 13" id="KW-0472">Membrane</keyword>
<organism evidence="15 16">
    <name type="scientific">Undibacterium nitidum</name>
    <dbReference type="NCBI Taxonomy" id="2762298"/>
    <lineage>
        <taxon>Bacteria</taxon>
        <taxon>Pseudomonadati</taxon>
        <taxon>Pseudomonadota</taxon>
        <taxon>Betaproteobacteria</taxon>
        <taxon>Burkholderiales</taxon>
        <taxon>Oxalobacteraceae</taxon>
        <taxon>Undibacterium</taxon>
    </lineage>
</organism>
<dbReference type="PANTHER" id="PTHR35864">
    <property type="entry name" value="ZINC METALLOPROTEASE MJ0611-RELATED"/>
    <property type="match status" value="1"/>
</dbReference>
<evidence type="ECO:0000313" key="16">
    <source>
        <dbReference type="Proteomes" id="UP000627446"/>
    </source>
</evidence>
<feature type="transmembrane region" description="Helical" evidence="13">
    <location>
        <begin position="123"/>
        <end position="147"/>
    </location>
</feature>
<feature type="domain" description="Peptidase M50" evidence="14">
    <location>
        <begin position="109"/>
        <end position="182"/>
    </location>
</feature>
<evidence type="ECO:0000256" key="13">
    <source>
        <dbReference type="SAM" id="Phobius"/>
    </source>
</evidence>
<keyword evidence="7" id="KW-0479">Metal-binding</keyword>
<dbReference type="EMBL" id="JACOFZ010000001">
    <property type="protein sequence ID" value="MBC3880901.1"/>
    <property type="molecule type" value="Genomic_DNA"/>
</dbReference>
<dbReference type="Pfam" id="PF02163">
    <property type="entry name" value="Peptidase_M50"/>
    <property type="match status" value="1"/>
</dbReference>
<name>A0A923HVK1_9BURK</name>
<evidence type="ECO:0000256" key="1">
    <source>
        <dbReference type="ARBA" id="ARBA00001947"/>
    </source>
</evidence>
<dbReference type="AlphaFoldDB" id="A0A923HVK1"/>
<keyword evidence="9" id="KW-0862">Zinc</keyword>
<evidence type="ECO:0000256" key="6">
    <source>
        <dbReference type="ARBA" id="ARBA00022692"/>
    </source>
</evidence>
<gene>
    <name evidence="15" type="ORF">H8K36_05915</name>
</gene>
<proteinExistence type="inferred from homology"/>
<evidence type="ECO:0000313" key="15">
    <source>
        <dbReference type="EMBL" id="MBC3880901.1"/>
    </source>
</evidence>
<dbReference type="PANTHER" id="PTHR35864:SF1">
    <property type="entry name" value="ZINC METALLOPROTEASE YWHC-RELATED"/>
    <property type="match status" value="1"/>
</dbReference>
<feature type="transmembrane region" description="Helical" evidence="13">
    <location>
        <begin position="88"/>
        <end position="111"/>
    </location>
</feature>
<dbReference type="GO" id="GO:0006508">
    <property type="term" value="P:proteolysis"/>
    <property type="evidence" value="ECO:0007669"/>
    <property type="project" value="UniProtKB-KW"/>
</dbReference>
<feature type="transmembrane region" description="Helical" evidence="13">
    <location>
        <begin position="167"/>
        <end position="185"/>
    </location>
</feature>
<comment type="caution">
    <text evidence="15">The sequence shown here is derived from an EMBL/GenBank/DDBJ whole genome shotgun (WGS) entry which is preliminary data.</text>
</comment>
<feature type="transmembrane region" description="Helical" evidence="13">
    <location>
        <begin position="52"/>
        <end position="68"/>
    </location>
</feature>
<comment type="cofactor">
    <cofactor evidence="1">
        <name>Zn(2+)</name>
        <dbReference type="ChEBI" id="CHEBI:29105"/>
    </cofactor>
</comment>
<dbReference type="Proteomes" id="UP000627446">
    <property type="component" value="Unassembled WGS sequence"/>
</dbReference>
<comment type="similarity">
    <text evidence="3">Belongs to the peptidase M50B family.</text>
</comment>
<evidence type="ECO:0000256" key="11">
    <source>
        <dbReference type="ARBA" id="ARBA00023049"/>
    </source>
</evidence>
<keyword evidence="4" id="KW-1003">Cell membrane</keyword>
<keyword evidence="11" id="KW-0482">Metalloprotease</keyword>
<keyword evidence="10 13" id="KW-1133">Transmembrane helix</keyword>
<dbReference type="InterPro" id="IPR052348">
    <property type="entry name" value="Metallopeptidase_M50B"/>
</dbReference>
<comment type="subcellular location">
    <subcellularLocation>
        <location evidence="2">Cell membrane</location>
        <topology evidence="2">Multi-pass membrane protein</topology>
    </subcellularLocation>
</comment>
<evidence type="ECO:0000256" key="3">
    <source>
        <dbReference type="ARBA" id="ARBA00007931"/>
    </source>
</evidence>
<evidence type="ECO:0000256" key="8">
    <source>
        <dbReference type="ARBA" id="ARBA00022801"/>
    </source>
</evidence>
<evidence type="ECO:0000256" key="7">
    <source>
        <dbReference type="ARBA" id="ARBA00022723"/>
    </source>
</evidence>
<keyword evidence="8" id="KW-0378">Hydrolase</keyword>
<accession>A0A923HVK1</accession>
<sequence>MNFDLEKMFSIFPAVVIGLTIHEWAHAYTAYKLGDTTAKDQGRLTLNPLKHLDPFGTLLILILGFGWAKPVQFNPDNLKQKHRDEILISIAGPLSNFLLGIAFLALARGIFSFADAQNANSIFGYINTLVLWAIINFGLAIFNMIPLPPLDGSHLYMTFFSRINPTLANRMYSLGMFVLIGILLMQNFLGNEILPIGTYVNQLTDYFLRLLGFQL</sequence>
<dbReference type="GO" id="GO:0008237">
    <property type="term" value="F:metallopeptidase activity"/>
    <property type="evidence" value="ECO:0007669"/>
    <property type="project" value="UniProtKB-KW"/>
</dbReference>
<evidence type="ECO:0000256" key="12">
    <source>
        <dbReference type="ARBA" id="ARBA00023136"/>
    </source>
</evidence>